<keyword evidence="1" id="KW-0175">Coiled coil</keyword>
<gene>
    <name evidence="4 6" type="primary">pqn-62</name>
    <name evidence="4" type="ORF">CELE_T03G11.1</name>
    <name evidence="6" type="ORF">T03G11.1</name>
</gene>
<name>A0A0K3ATD0_CAEEL</name>
<feature type="region of interest" description="Disordered" evidence="2">
    <location>
        <begin position="1154"/>
        <end position="1181"/>
    </location>
</feature>
<keyword evidence="5" id="KW-1185">Reference proteome</keyword>
<evidence type="ECO:0000313" key="5">
    <source>
        <dbReference type="Proteomes" id="UP000001940"/>
    </source>
</evidence>
<dbReference type="InterPro" id="IPR036361">
    <property type="entry name" value="SAP_dom_sf"/>
</dbReference>
<dbReference type="WormBase" id="T03G11.1c">
    <property type="protein sequence ID" value="CE50267"/>
    <property type="gene ID" value="WBGene00004145"/>
    <property type="gene designation" value="pqn-62"/>
</dbReference>
<dbReference type="CTD" id="180789"/>
<feature type="region of interest" description="Disordered" evidence="2">
    <location>
        <begin position="333"/>
        <end position="362"/>
    </location>
</feature>
<dbReference type="Bgee" id="WBGene00004145">
    <property type="expression patterns" value="Expressed in larva and 4 other cell types or tissues"/>
</dbReference>
<evidence type="ECO:0000259" key="3">
    <source>
        <dbReference type="PROSITE" id="PS50800"/>
    </source>
</evidence>
<dbReference type="SUPFAM" id="SSF68906">
    <property type="entry name" value="SAP domain"/>
    <property type="match status" value="1"/>
</dbReference>
<dbReference type="OrthoDB" id="197676at2759"/>
<dbReference type="GeneID" id="180789"/>
<dbReference type="SMR" id="A0A0K3ATD0"/>
<dbReference type="PROSITE" id="PS50800">
    <property type="entry name" value="SAP"/>
    <property type="match status" value="1"/>
</dbReference>
<dbReference type="FunCoup" id="A0A0K3ATD0">
    <property type="interactions" value="100"/>
</dbReference>
<reference evidence="4 5" key="1">
    <citation type="journal article" date="1998" name="Science">
        <title>Genome sequence of the nematode C. elegans: a platform for investigating biology.</title>
        <authorList>
            <consortium name="The C. elegans sequencing consortium"/>
            <person name="Sulson J.E."/>
            <person name="Waterston R."/>
        </authorList>
    </citation>
    <scope>NUCLEOTIDE SEQUENCE [LARGE SCALE GENOMIC DNA]</scope>
    <source>
        <strain evidence="4 5">Bristol N2</strain>
    </source>
</reference>
<dbReference type="Pfam" id="PF02037">
    <property type="entry name" value="SAP"/>
    <property type="match status" value="1"/>
</dbReference>
<feature type="compositionally biased region" description="Basic residues" evidence="2">
    <location>
        <begin position="543"/>
        <end position="555"/>
    </location>
</feature>
<feature type="compositionally biased region" description="Low complexity" evidence="2">
    <location>
        <begin position="521"/>
        <end position="537"/>
    </location>
</feature>
<protein>
    <submittedName>
        <fullName evidence="4">SAP domain-containing protein</fullName>
    </submittedName>
</protein>
<dbReference type="RefSeq" id="NP_001300375.1">
    <property type="nucleotide sequence ID" value="NM_001313446.4"/>
</dbReference>
<feature type="compositionally biased region" description="Polar residues" evidence="2">
    <location>
        <begin position="1003"/>
        <end position="1019"/>
    </location>
</feature>
<evidence type="ECO:0000256" key="1">
    <source>
        <dbReference type="SAM" id="Coils"/>
    </source>
</evidence>
<feature type="region of interest" description="Disordered" evidence="2">
    <location>
        <begin position="1"/>
        <end position="120"/>
    </location>
</feature>
<evidence type="ECO:0000256" key="2">
    <source>
        <dbReference type="SAM" id="MobiDB-lite"/>
    </source>
</evidence>
<dbReference type="AlphaFoldDB" id="A0A0K3ATD0"/>
<feature type="compositionally biased region" description="Polar residues" evidence="2">
    <location>
        <begin position="1"/>
        <end position="62"/>
    </location>
</feature>
<feature type="region of interest" description="Disordered" evidence="2">
    <location>
        <begin position="1085"/>
        <end position="1106"/>
    </location>
</feature>
<feature type="compositionally biased region" description="Low complexity" evidence="2">
    <location>
        <begin position="309"/>
        <end position="320"/>
    </location>
</feature>
<feature type="region of interest" description="Disordered" evidence="2">
    <location>
        <begin position="521"/>
        <end position="564"/>
    </location>
</feature>
<sequence length="1321" mass="147267">MCTFSESMELLNQPTSTPNQHPHHSSNGADMNSIGSYMNHLQQPSQMSGPHQRPSNGSNNLEQHAMRPATTGGDPSNRVFNDQKSSIDGSLHQGSNSNQMTQESMMSLQQNPMQQHHHQSNQMVSYNLVSEDSSVRLPPLTLNDRSYSISSTVHLSNGLQCQLQQNELTDNTHQSSQVNQCDYNQNMSEQSEQPILRPSRMESTNQSHQNIDSMYHIDQPQQVVFQANLQNRSNRVMQQTPNNSSNHQNHLSLKQPHLSMNSTQLQSGFQTGNRMMPSFQVNPTTQDQVPHLSHMDQPPPTQHSMNSISQSQQHPSQLSQLSCNSNQMSVQNHVLSPSSTNSNMSLNMRSNSISSSSSSPIKNSILPSTSPCTIPMNANSTTQLLMALNNNSPITSEQLQEIQNMTTISADGTEILLMQEPRLKQYPSIAEMCTTDLRSACKKRSLPHTGPKPRLCERLRGHENEVLEERNRQNMKEYTDRHQMYEAQAATLKAYQAKKALLQVQSSPDMGTSNVYGARSNSSQCISSNENSMSSTSVEGPPAKKKRISKPKKALQSRLEKQTTITVAPQNSLTIPADSCNQGSTTTNAIRTLVNNTNLMGGSNTQNGNTMVNGQSSQNSSSNFFGDMNQTGTGFFMKDNSCFSHLGSGCRLISASSNDDSQNTFGGTGRAFQAAVPPPPENSQLQFQNFGMTETIPQQSNEHVSQQQQQIAQSRPMNLNQQQVIETPVNQSISNIFNISTANTMQQQQQQNVQQQPQQQPNFINSSMAQNGLQASPCVADQAGPSPSMPVSDPIATTSGSPVVVSAVAESTSESAELMDLETMQNLLSPATLRAREDLLTQQQAKINELVKLIQKNHDTLREQQQQINLAKKQQKQRQRQNVPSAPLDKHVNSRCIQHAIKSRQNFQMINELTTQQDSIRTAETRLIEQLHINTATDDIARLIKQDGRTALVIVSLLHDYRTTREQNNRAKSTTGEQPVVADSTAVEVTKKKAPARKRNANGTTKTAPSKKTAQQKQAVDNDVIQIISSTNEQKIPVEQSQQQNQQQNSQKQFLEFHHPHVPQRVSSQSDVDMEAIFKTVIDASRSQQKESQTKQQQQPQQQQYDNEVISLPSEVSSPMRTQSQNSVQSVFSDGSYSRNMAFQQENSPQEITYSMSNGAESNTSQQNESPLQNSQHSEVVSKQSDIVEILPQFDQNVMNHDVNQFHSNMIYNEDSNQEFIAQNSQTHDLDFDFPDIDQMVANIRDSDPLSCPLDDIDLTAILNSWTETSDPKQQHTSADMNMCDDLVYDGSQMINQDMNWNDYDPQSNIINQAFEQSQIN</sequence>
<dbReference type="ExpressionAtlas" id="A0A0K3ATD0">
    <property type="expression patterns" value="baseline and differential"/>
</dbReference>
<dbReference type="AGR" id="WB:WBGene00004145"/>
<proteinExistence type="predicted"/>
<organism evidence="4 5">
    <name type="scientific">Caenorhabditis elegans</name>
    <dbReference type="NCBI Taxonomy" id="6239"/>
    <lineage>
        <taxon>Eukaryota</taxon>
        <taxon>Metazoa</taxon>
        <taxon>Ecdysozoa</taxon>
        <taxon>Nematoda</taxon>
        <taxon>Chromadorea</taxon>
        <taxon>Rhabditida</taxon>
        <taxon>Rhabditina</taxon>
        <taxon>Rhabditomorpha</taxon>
        <taxon>Rhabditoidea</taxon>
        <taxon>Rhabditidae</taxon>
        <taxon>Peloderinae</taxon>
        <taxon>Caenorhabditis</taxon>
    </lineage>
</organism>
<feature type="compositionally biased region" description="Polar residues" evidence="2">
    <location>
        <begin position="268"/>
        <end position="288"/>
    </location>
</feature>
<feature type="region of interest" description="Disordered" evidence="2">
    <location>
        <begin position="966"/>
        <end position="1021"/>
    </location>
</feature>
<feature type="compositionally biased region" description="Polar residues" evidence="2">
    <location>
        <begin position="78"/>
        <end position="120"/>
    </location>
</feature>
<feature type="compositionally biased region" description="Low complexity" evidence="2">
    <location>
        <begin position="1094"/>
        <end position="1104"/>
    </location>
</feature>
<dbReference type="OMA" id="SPCVADQ"/>
<feature type="region of interest" description="Disordered" evidence="2">
    <location>
        <begin position="268"/>
        <end position="320"/>
    </location>
</feature>
<evidence type="ECO:0000313" key="6">
    <source>
        <dbReference type="WormBase" id="T03G11.1c"/>
    </source>
</evidence>
<feature type="domain" description="SAP" evidence="3">
    <location>
        <begin position="429"/>
        <end position="463"/>
    </location>
</feature>
<dbReference type="PaxDb" id="6239-T03G11.1"/>
<feature type="coiled-coil region" evidence="1">
    <location>
        <begin position="854"/>
        <end position="881"/>
    </location>
</feature>
<dbReference type="InterPro" id="IPR003034">
    <property type="entry name" value="SAP_dom"/>
</dbReference>
<dbReference type="InParanoid" id="A0A0K3ATD0"/>
<dbReference type="Gene3D" id="1.10.720.30">
    <property type="entry name" value="SAP domain"/>
    <property type="match status" value="1"/>
</dbReference>
<evidence type="ECO:0000313" key="4">
    <source>
        <dbReference type="EMBL" id="CTQ87086.1"/>
    </source>
</evidence>
<dbReference type="EMBL" id="BX284606">
    <property type="protein sequence ID" value="CTQ87086.1"/>
    <property type="molecule type" value="Genomic_DNA"/>
</dbReference>
<accession>A0A0K3ATD0</accession>
<dbReference type="Proteomes" id="UP000001940">
    <property type="component" value="Chromosome X"/>
</dbReference>
<dbReference type="STRING" id="6239.T03G11.1c.1"/>